<evidence type="ECO:0000313" key="2">
    <source>
        <dbReference type="Proteomes" id="UP000085678"/>
    </source>
</evidence>
<dbReference type="RefSeq" id="XP_013404536.1">
    <property type="nucleotide sequence ID" value="XM_013549082.1"/>
</dbReference>
<keyword evidence="2" id="KW-1185">Reference proteome</keyword>
<accession>A0A1S3J2A5</accession>
<feature type="domain" description="PRELI/MSF1" evidence="1">
    <location>
        <begin position="1"/>
        <end position="169"/>
    </location>
</feature>
<dbReference type="OrthoDB" id="341300at2759"/>
<dbReference type="PANTHER" id="PTHR11158">
    <property type="entry name" value="MSF1/PX19 RELATED"/>
    <property type="match status" value="1"/>
</dbReference>
<dbReference type="InterPro" id="IPR037365">
    <property type="entry name" value="Slowmo/Ups"/>
</dbReference>
<dbReference type="KEGG" id="lak:106169588"/>
<proteinExistence type="predicted"/>
<reference evidence="3 4" key="1">
    <citation type="submission" date="2025-04" db="UniProtKB">
        <authorList>
            <consortium name="RefSeq"/>
        </authorList>
    </citation>
    <scope>IDENTIFICATION</scope>
    <source>
        <tissue evidence="3 4">Gonads</tissue>
    </source>
</reference>
<dbReference type="AlphaFoldDB" id="A0A1S3J2A5"/>
<dbReference type="Proteomes" id="UP000085678">
    <property type="component" value="Unplaced"/>
</dbReference>
<sequence length="169" mass="19391">MKYTSLTATFPYAWEDFIKAFWKMFPNPYNPQVVVEDVLERNIQDGKLYTKRILVKSFANFPKWVETLLRGATRTCVIEESIVDVENRTFVTYVRNITQTAVVVEERCTYKSSTTSNSETECDRQAWATSGLWGVAAALETVAMREFVKDTELTNKGLLLTLQTLHGRT</sequence>
<evidence type="ECO:0000313" key="3">
    <source>
        <dbReference type="RefSeq" id="XP_013404535.1"/>
    </source>
</evidence>
<dbReference type="PROSITE" id="PS50904">
    <property type="entry name" value="PRELI_MSF1"/>
    <property type="match status" value="1"/>
</dbReference>
<dbReference type="GeneID" id="106169588"/>
<dbReference type="RefSeq" id="XP_013404535.1">
    <property type="nucleotide sequence ID" value="XM_013549081.1"/>
</dbReference>
<evidence type="ECO:0000313" key="4">
    <source>
        <dbReference type="RefSeq" id="XP_013404536.1"/>
    </source>
</evidence>
<dbReference type="OMA" id="ILMANFK"/>
<dbReference type="GO" id="GO:0005758">
    <property type="term" value="C:mitochondrial intermembrane space"/>
    <property type="evidence" value="ECO:0007669"/>
    <property type="project" value="InterPro"/>
</dbReference>
<dbReference type="STRING" id="7574.A0A1S3J2A5"/>
<evidence type="ECO:0000259" key="1">
    <source>
        <dbReference type="PROSITE" id="PS50904"/>
    </source>
</evidence>
<name>A0A1S3J2A5_LINAN</name>
<gene>
    <name evidence="3 4" type="primary">LOC106169588</name>
</gene>
<protein>
    <submittedName>
        <fullName evidence="3 4">PRELI domain-containing protein 1, mitochondrial-like</fullName>
    </submittedName>
</protein>
<organism evidence="2 3">
    <name type="scientific">Lingula anatina</name>
    <name type="common">Brachiopod</name>
    <name type="synonym">Lingula unguis</name>
    <dbReference type="NCBI Taxonomy" id="7574"/>
    <lineage>
        <taxon>Eukaryota</taxon>
        <taxon>Metazoa</taxon>
        <taxon>Spiralia</taxon>
        <taxon>Lophotrochozoa</taxon>
        <taxon>Brachiopoda</taxon>
        <taxon>Linguliformea</taxon>
        <taxon>Lingulata</taxon>
        <taxon>Lingulida</taxon>
        <taxon>Linguloidea</taxon>
        <taxon>Lingulidae</taxon>
        <taxon>Lingula</taxon>
    </lineage>
</organism>
<dbReference type="Pfam" id="PF04707">
    <property type="entry name" value="PRELI"/>
    <property type="match status" value="1"/>
</dbReference>
<dbReference type="InterPro" id="IPR006797">
    <property type="entry name" value="PRELI/MSF1_dom"/>
</dbReference>